<dbReference type="InterPro" id="IPR018389">
    <property type="entry name" value="DctP_fam"/>
</dbReference>
<keyword evidence="3" id="KW-0574">Periplasm</keyword>
<keyword evidence="5" id="KW-0614">Plasmid</keyword>
<evidence type="ECO:0000256" key="1">
    <source>
        <dbReference type="ARBA" id="ARBA00004418"/>
    </source>
</evidence>
<dbReference type="InterPro" id="IPR038404">
    <property type="entry name" value="TRAP_DctP_sf"/>
</dbReference>
<dbReference type="CDD" id="cd13666">
    <property type="entry name" value="PBP2_TRAP_DctP_like_1"/>
    <property type="match status" value="1"/>
</dbReference>
<geneLocation type="plasmid" evidence="6">
    <name>pd4m1b</name>
</geneLocation>
<evidence type="ECO:0008006" key="7">
    <source>
        <dbReference type="Google" id="ProtNLM"/>
    </source>
</evidence>
<keyword evidence="2 4" id="KW-0732">Signal</keyword>
<evidence type="ECO:0000256" key="2">
    <source>
        <dbReference type="ARBA" id="ARBA00022729"/>
    </source>
</evidence>
<name>A0A5B8G396_9RHOB</name>
<dbReference type="KEGG" id="ppru:FDP22_21400"/>
<accession>A0A5B8G396</accession>
<reference evidence="5 6" key="1">
    <citation type="submission" date="2019-06" db="EMBL/GenBank/DDBJ databases">
        <title>Genome sequence of Rhodobacteraceae bacterium D4M1.</title>
        <authorList>
            <person name="Cao J."/>
        </authorList>
    </citation>
    <scope>NUCLEOTIDE SEQUENCE [LARGE SCALE GENOMIC DNA]</scope>
    <source>
        <strain evidence="5 6">D4M1</strain>
        <plasmid evidence="6">pd4m1b</plasmid>
    </source>
</reference>
<dbReference type="GO" id="GO:0055085">
    <property type="term" value="P:transmembrane transport"/>
    <property type="evidence" value="ECO:0007669"/>
    <property type="project" value="InterPro"/>
</dbReference>
<keyword evidence="6" id="KW-1185">Reference proteome</keyword>
<evidence type="ECO:0000256" key="4">
    <source>
        <dbReference type="SAM" id="SignalP"/>
    </source>
</evidence>
<comment type="subcellular location">
    <subcellularLocation>
        <location evidence="1">Periplasm</location>
    </subcellularLocation>
</comment>
<dbReference type="OrthoDB" id="7239472at2"/>
<dbReference type="AlphaFoldDB" id="A0A5B8G396"/>
<feature type="chain" id="PRO_5023077873" description="C4-dicarboxylate ABC transporter substrate-binding protein" evidence="4">
    <location>
        <begin position="24"/>
        <end position="372"/>
    </location>
</feature>
<evidence type="ECO:0000313" key="5">
    <source>
        <dbReference type="EMBL" id="QDL94430.1"/>
    </source>
</evidence>
<evidence type="ECO:0000256" key="3">
    <source>
        <dbReference type="ARBA" id="ARBA00022764"/>
    </source>
</evidence>
<feature type="signal peptide" evidence="4">
    <location>
        <begin position="1"/>
        <end position="23"/>
    </location>
</feature>
<sequence>MKMIRRLLTSAAALALLAGAAQSRELIFGSWLSATNATNTVAMEPYFAALKEATGGEIDWKMVPGAQLANGPGTPDAVKSNLIDGGITMAPYVPKMLPSMNMIFSQSLIGDDMLAATAAMNDVLMLGCPQCREEFEHANAVGFGGYSVSPYLLMCRGTPQGLADVKGLKVRASGGGVGIMTLAGATPVAMPPNEATTAIERGALDCVLGSVQWLRSFGYMDVVDTVLDAPLGMGGPPVLMYVNRDVWEEFTPEQRRLHIDLMVDVVVRETFDAQMAEDADVIAAAKEKGITFVDAAADFAPVMAERDTQQYAENVANAKAARVENPEAVLDYYLASYAKWQKIIAEEVGQDREKFRAALKREIFDKVDPEAL</sequence>
<evidence type="ECO:0000313" key="6">
    <source>
        <dbReference type="Proteomes" id="UP000305888"/>
    </source>
</evidence>
<dbReference type="Pfam" id="PF03480">
    <property type="entry name" value="DctP"/>
    <property type="match status" value="1"/>
</dbReference>
<organism evidence="5 6">
    <name type="scientific">Paroceanicella profunda</name>
    <dbReference type="NCBI Taxonomy" id="2579971"/>
    <lineage>
        <taxon>Bacteria</taxon>
        <taxon>Pseudomonadati</taxon>
        <taxon>Pseudomonadota</taxon>
        <taxon>Alphaproteobacteria</taxon>
        <taxon>Rhodobacterales</taxon>
        <taxon>Paracoccaceae</taxon>
        <taxon>Paroceanicella</taxon>
    </lineage>
</organism>
<dbReference type="GO" id="GO:0042597">
    <property type="term" value="C:periplasmic space"/>
    <property type="evidence" value="ECO:0007669"/>
    <property type="project" value="UniProtKB-SubCell"/>
</dbReference>
<dbReference type="EMBL" id="CP040820">
    <property type="protein sequence ID" value="QDL94430.1"/>
    <property type="molecule type" value="Genomic_DNA"/>
</dbReference>
<dbReference type="Proteomes" id="UP000305888">
    <property type="component" value="Plasmid pD4M1B"/>
</dbReference>
<gene>
    <name evidence="5" type="ORF">FDP22_21400</name>
</gene>
<proteinExistence type="predicted"/>
<dbReference type="PANTHER" id="PTHR33376">
    <property type="match status" value="1"/>
</dbReference>
<dbReference type="PANTHER" id="PTHR33376:SF15">
    <property type="entry name" value="BLL6794 PROTEIN"/>
    <property type="match status" value="1"/>
</dbReference>
<protein>
    <recommendedName>
        <fullName evidence="7">C4-dicarboxylate ABC transporter substrate-binding protein</fullName>
    </recommendedName>
</protein>
<dbReference type="Gene3D" id="3.40.190.170">
    <property type="entry name" value="Bacterial extracellular solute-binding protein, family 7"/>
    <property type="match status" value="1"/>
</dbReference>